<dbReference type="eggNOG" id="ENOG502ZDPR">
    <property type="taxonomic scope" value="Bacteria"/>
</dbReference>
<keyword evidence="2" id="KW-1185">Reference proteome</keyword>
<dbReference type="AlphaFoldDB" id="E7RTR2"/>
<dbReference type="Proteomes" id="UP000011021">
    <property type="component" value="Unassembled WGS sequence"/>
</dbReference>
<protein>
    <submittedName>
        <fullName evidence="1">Uncharacterized protein</fullName>
    </submittedName>
</protein>
<dbReference type="EMBL" id="AEQP01000001">
    <property type="protein sequence ID" value="EFV96148.1"/>
    <property type="molecule type" value="Genomic_DNA"/>
</dbReference>
<evidence type="ECO:0000313" key="2">
    <source>
        <dbReference type="Proteomes" id="UP000011021"/>
    </source>
</evidence>
<organism evidence="1 2">
    <name type="scientific">Lautropia mirabilis ATCC 51599</name>
    <dbReference type="NCBI Taxonomy" id="887898"/>
    <lineage>
        <taxon>Bacteria</taxon>
        <taxon>Pseudomonadati</taxon>
        <taxon>Pseudomonadota</taxon>
        <taxon>Betaproteobacteria</taxon>
        <taxon>Burkholderiales</taxon>
        <taxon>Burkholderiaceae</taxon>
        <taxon>Lautropia</taxon>
    </lineage>
</organism>
<gene>
    <name evidence="1" type="ORF">HMPREF0551_0331</name>
</gene>
<reference evidence="1 2" key="1">
    <citation type="submission" date="2010-12" db="EMBL/GenBank/DDBJ databases">
        <authorList>
            <person name="Muzny D."/>
            <person name="Qin X."/>
            <person name="Deng J."/>
            <person name="Jiang H."/>
            <person name="Liu Y."/>
            <person name="Qu J."/>
            <person name="Song X.-Z."/>
            <person name="Zhang L."/>
            <person name="Thornton R."/>
            <person name="Coyle M."/>
            <person name="Francisco L."/>
            <person name="Jackson L."/>
            <person name="Javaid M."/>
            <person name="Korchina V."/>
            <person name="Kovar C."/>
            <person name="Mata R."/>
            <person name="Mathew T."/>
            <person name="Ngo R."/>
            <person name="Nguyen L."/>
            <person name="Nguyen N."/>
            <person name="Okwuonu G."/>
            <person name="Ongeri F."/>
            <person name="Pham C."/>
            <person name="Simmons D."/>
            <person name="Wilczek-Boney K."/>
            <person name="Hale W."/>
            <person name="Jakkamsetti A."/>
            <person name="Pham P."/>
            <person name="Ruth R."/>
            <person name="San Lucas F."/>
            <person name="Warren J."/>
            <person name="Zhang J."/>
            <person name="Zhao Z."/>
            <person name="Zhou C."/>
            <person name="Zhu D."/>
            <person name="Lee S."/>
            <person name="Bess C."/>
            <person name="Blankenburg K."/>
            <person name="Forbes L."/>
            <person name="Fu Q."/>
            <person name="Gubbala S."/>
            <person name="Hirani K."/>
            <person name="Jayaseelan J.C."/>
            <person name="Lara F."/>
            <person name="Munidasa M."/>
            <person name="Palculict T."/>
            <person name="Patil S."/>
            <person name="Pu L.-L."/>
            <person name="Saada N."/>
            <person name="Tang L."/>
            <person name="Weissenberger G."/>
            <person name="Zhu Y."/>
            <person name="Hemphill L."/>
            <person name="Shang Y."/>
            <person name="Youmans B."/>
            <person name="Ayvaz T."/>
            <person name="Ross M."/>
            <person name="Santibanez J."/>
            <person name="Aqrawi P."/>
            <person name="Gross S."/>
            <person name="Joshi V."/>
            <person name="Fowler G."/>
            <person name="Nazareth L."/>
            <person name="Reid J."/>
            <person name="Worley K."/>
            <person name="Petrosino J."/>
            <person name="Highlander S."/>
            <person name="Gibbs R."/>
        </authorList>
    </citation>
    <scope>NUCLEOTIDE SEQUENCE [LARGE SCALE GENOMIC DNA]</scope>
    <source>
        <strain evidence="1 2">ATCC 51599</strain>
    </source>
</reference>
<proteinExistence type="predicted"/>
<sequence length="160" mass="18863">MREVLRRYCDGFELSETGDVLSLVPEGLESLFDADINHPDKNNVGKRVLAAKLLFRMRDKEAGSFQNRKNAVRELADVLEFLIKKSQEKILHKEDERDLFEIANRFGIRHHNIDQKTDYDKDVFLSWIFYYYLASIHACVHLLKRKGVFQSCEQGREEKR</sequence>
<dbReference type="HOGENOM" id="CLU_1650020_0_0_4"/>
<accession>E7RTR2</accession>
<name>E7RTR2_9BURK</name>
<comment type="caution">
    <text evidence="1">The sequence shown here is derived from an EMBL/GenBank/DDBJ whole genome shotgun (WGS) entry which is preliminary data.</text>
</comment>
<evidence type="ECO:0000313" key="1">
    <source>
        <dbReference type="EMBL" id="EFV96148.1"/>
    </source>
</evidence>